<organism evidence="1">
    <name type="scientific">Megaviridae environmental sample</name>
    <dbReference type="NCBI Taxonomy" id="1737588"/>
    <lineage>
        <taxon>Viruses</taxon>
        <taxon>Varidnaviria</taxon>
        <taxon>Bamfordvirae</taxon>
        <taxon>Nucleocytoviricota</taxon>
        <taxon>Megaviricetes</taxon>
        <taxon>Imitervirales</taxon>
        <taxon>Mimiviridae</taxon>
        <taxon>environmental samples</taxon>
    </lineage>
</organism>
<name>A0A5J6VJZ7_9VIRU</name>
<proteinExistence type="predicted"/>
<reference evidence="1" key="1">
    <citation type="journal article" date="2019" name="Philos. Trans. R. Soc. Lond., B, Biol. Sci.">
        <title>Targeted metagenomic recovery of four divergent viruses reveals shared and distinctive characteristics of giant viruses of marine eukaryotes.</title>
        <authorList>
            <person name="Needham D.M."/>
            <person name="Poirier C."/>
            <person name="Hehenberger E."/>
            <person name="Jimenez V."/>
            <person name="Swalwell J.E."/>
            <person name="Santoro A.E."/>
            <person name="Worden A.Z."/>
        </authorList>
    </citation>
    <scope>NUCLEOTIDE SEQUENCE</scope>
    <source>
        <strain evidence="1">MPacV-611</strain>
    </source>
</reference>
<sequence>MLCQIIIFLSLIFFYLIIANQKETFSNQLNKKDVRFIHVGKTGGSTLGGCFKFKQWHCTKPKFNKNEKYIISIRNPLKLFVSNINNEKKVVQALDHYNNTKEVLDIPAHERLKSLINKNIKYSFSKDIHNFLKINSLDQICINIKNIDKKYLVGHTLKNISWYLNNGKFIEKYHKNIVYVTKQETLNDDIKNIAKMLNMNINLDKRKDKRVNNNKDDYLSPLAIKNLKDFFKDTEYKTLQTLYNYGFINKEYLDYCYTYNI</sequence>
<dbReference type="EMBL" id="MN448289">
    <property type="protein sequence ID" value="QFG74486.1"/>
    <property type="molecule type" value="Genomic_DNA"/>
</dbReference>
<evidence type="ECO:0000313" key="1">
    <source>
        <dbReference type="EMBL" id="QFG74486.1"/>
    </source>
</evidence>
<protein>
    <recommendedName>
        <fullName evidence="2">Sulfotransferase domain-containing protein</fullName>
    </recommendedName>
</protein>
<evidence type="ECO:0008006" key="2">
    <source>
        <dbReference type="Google" id="ProtNLM"/>
    </source>
</evidence>
<accession>A0A5J6VJZ7</accession>